<evidence type="ECO:0000313" key="3">
    <source>
        <dbReference type="WBParaSite" id="BXY_0956900.1"/>
    </source>
</evidence>
<proteinExistence type="predicted"/>
<organism evidence="2 3">
    <name type="scientific">Bursaphelenchus xylophilus</name>
    <name type="common">Pinewood nematode worm</name>
    <name type="synonym">Aphelenchoides xylophilus</name>
    <dbReference type="NCBI Taxonomy" id="6326"/>
    <lineage>
        <taxon>Eukaryota</taxon>
        <taxon>Metazoa</taxon>
        <taxon>Ecdysozoa</taxon>
        <taxon>Nematoda</taxon>
        <taxon>Chromadorea</taxon>
        <taxon>Rhabditida</taxon>
        <taxon>Tylenchina</taxon>
        <taxon>Tylenchomorpha</taxon>
        <taxon>Aphelenchoidea</taxon>
        <taxon>Aphelenchoididae</taxon>
        <taxon>Bursaphelenchus</taxon>
    </lineage>
</organism>
<keyword evidence="1" id="KW-0812">Transmembrane</keyword>
<name>A0A1I7S974_BURXY</name>
<dbReference type="WBParaSite" id="BXY_0956900.1">
    <property type="protein sequence ID" value="BXY_0956900.1"/>
    <property type="gene ID" value="BXY_0956900"/>
</dbReference>
<keyword evidence="1" id="KW-1133">Transmembrane helix</keyword>
<keyword evidence="1" id="KW-0472">Membrane</keyword>
<dbReference type="AlphaFoldDB" id="A0A1I7S974"/>
<evidence type="ECO:0000313" key="2">
    <source>
        <dbReference type="Proteomes" id="UP000095284"/>
    </source>
</evidence>
<accession>A0A1I7S974</accession>
<protein>
    <submittedName>
        <fullName evidence="3">Secreted protein</fullName>
    </submittedName>
</protein>
<evidence type="ECO:0000256" key="1">
    <source>
        <dbReference type="SAM" id="Phobius"/>
    </source>
</evidence>
<feature type="transmembrane region" description="Helical" evidence="1">
    <location>
        <begin position="12"/>
        <end position="34"/>
    </location>
</feature>
<dbReference type="Proteomes" id="UP000095284">
    <property type="component" value="Unplaced"/>
</dbReference>
<sequence length="80" mass="9167">MVSFPFKQPQVVVSFQFFATHILLTLCLLFFPVVSANCWARMMWALQVLFGCKSHHGVVVGELYRLHNPFDSHLPFDGVL</sequence>
<reference evidence="3" key="1">
    <citation type="submission" date="2016-11" db="UniProtKB">
        <authorList>
            <consortium name="WormBaseParasite"/>
        </authorList>
    </citation>
    <scope>IDENTIFICATION</scope>
</reference>